<dbReference type="Gene3D" id="2.30.30.280">
    <property type="entry name" value="Adenine nucleotide alpha hydrolases-like domains"/>
    <property type="match status" value="1"/>
</dbReference>
<dbReference type="InterPro" id="IPR004506">
    <property type="entry name" value="MnmA-like"/>
</dbReference>
<evidence type="ECO:0000256" key="8">
    <source>
        <dbReference type="ARBA" id="ARBA00022840"/>
    </source>
</evidence>
<keyword evidence="16" id="KW-1185">Reference proteome</keyword>
<evidence type="ECO:0000256" key="11">
    <source>
        <dbReference type="ARBA" id="ARBA00049564"/>
    </source>
</evidence>
<protein>
    <recommendedName>
        <fullName evidence="3">tRNA-5-taurinomethyluridine 2-sulfurtransferase</fullName>
        <ecNumber evidence="3">2.8.1.14</ecNumber>
    </recommendedName>
</protein>
<dbReference type="OrthoDB" id="3685at2759"/>
<dbReference type="GO" id="GO:0000049">
    <property type="term" value="F:tRNA binding"/>
    <property type="evidence" value="ECO:0007669"/>
    <property type="project" value="UniProtKB-KW"/>
</dbReference>
<keyword evidence="5" id="KW-0808">Transferase</keyword>
<dbReference type="PANTHER" id="PTHR11933:SF5">
    <property type="entry name" value="MITOCHONDRIAL TRNA-SPECIFIC 2-THIOURIDYLASE 1"/>
    <property type="match status" value="1"/>
</dbReference>
<keyword evidence="10" id="KW-1015">Disulfide bond</keyword>
<accession>V5GVI1</accession>
<dbReference type="NCBIfam" id="TIGR00420">
    <property type="entry name" value="trmU"/>
    <property type="match status" value="1"/>
</dbReference>
<dbReference type="Pfam" id="PF20258">
    <property type="entry name" value="tRNA_Me_trans_C"/>
    <property type="match status" value="1"/>
</dbReference>
<dbReference type="OMA" id="LFMRNWN"/>
<keyword evidence="7" id="KW-0547">Nucleotide-binding</keyword>
<dbReference type="SUPFAM" id="SSF52402">
    <property type="entry name" value="Adenine nucleotide alpha hydrolases-like"/>
    <property type="match status" value="1"/>
</dbReference>
<dbReference type="Proteomes" id="UP000019377">
    <property type="component" value="Unassembled WGS sequence"/>
</dbReference>
<evidence type="ECO:0000259" key="14">
    <source>
        <dbReference type="Pfam" id="PF20259"/>
    </source>
</evidence>
<evidence type="ECO:0000256" key="12">
    <source>
        <dbReference type="SAM" id="MobiDB-lite"/>
    </source>
</evidence>
<dbReference type="GO" id="GO:0016783">
    <property type="term" value="F:sulfurtransferase activity"/>
    <property type="evidence" value="ECO:0007669"/>
    <property type="project" value="InterPro"/>
</dbReference>
<keyword evidence="6" id="KW-0819">tRNA processing</keyword>
<dbReference type="GO" id="GO:0005524">
    <property type="term" value="F:ATP binding"/>
    <property type="evidence" value="ECO:0007669"/>
    <property type="project" value="UniProtKB-KW"/>
</dbReference>
<feature type="region of interest" description="Disordered" evidence="12">
    <location>
        <begin position="1"/>
        <end position="24"/>
    </location>
</feature>
<evidence type="ECO:0000313" key="15">
    <source>
        <dbReference type="EMBL" id="EST09907.1"/>
    </source>
</evidence>
<keyword evidence="8" id="KW-0067">ATP-binding</keyword>
<dbReference type="InterPro" id="IPR046885">
    <property type="entry name" value="MnmA-like_C"/>
</dbReference>
<comment type="similarity">
    <text evidence="2">Belongs to the MnmA/TRMU family.</text>
</comment>
<keyword evidence="4" id="KW-0820">tRNA-binding</keyword>
<evidence type="ECO:0000256" key="7">
    <source>
        <dbReference type="ARBA" id="ARBA00022741"/>
    </source>
</evidence>
<organism evidence="15 16">
    <name type="scientific">Kalmanozyma brasiliensis (strain GHG001)</name>
    <name type="common">Yeast</name>
    <name type="synonym">Pseudozyma brasiliensis</name>
    <dbReference type="NCBI Taxonomy" id="1365824"/>
    <lineage>
        <taxon>Eukaryota</taxon>
        <taxon>Fungi</taxon>
        <taxon>Dikarya</taxon>
        <taxon>Basidiomycota</taxon>
        <taxon>Ustilaginomycotina</taxon>
        <taxon>Ustilaginomycetes</taxon>
        <taxon>Ustilaginales</taxon>
        <taxon>Ustilaginaceae</taxon>
        <taxon>Kalmanozyma</taxon>
    </lineage>
</organism>
<dbReference type="CDD" id="cd01998">
    <property type="entry name" value="MnmA_TRMU-like"/>
    <property type="match status" value="1"/>
</dbReference>
<dbReference type="Pfam" id="PF03054">
    <property type="entry name" value="tRNA_Me_trans"/>
    <property type="match status" value="1"/>
</dbReference>
<feature type="domain" description="tRNA-specific 2-thiouridylase MnmA-like C-terminal" evidence="13">
    <location>
        <begin position="273"/>
        <end position="355"/>
    </location>
</feature>
<evidence type="ECO:0000313" key="16">
    <source>
        <dbReference type="Proteomes" id="UP000019377"/>
    </source>
</evidence>
<evidence type="ECO:0000256" key="5">
    <source>
        <dbReference type="ARBA" id="ARBA00022679"/>
    </source>
</evidence>
<feature type="domain" description="tRNA-specific 2-thiouridylase MnmA-like central" evidence="14">
    <location>
        <begin position="200"/>
        <end position="261"/>
    </location>
</feature>
<dbReference type="PROSITE" id="PS51257">
    <property type="entry name" value="PROKAR_LIPOPROTEIN"/>
    <property type="match status" value="1"/>
</dbReference>
<evidence type="ECO:0000259" key="13">
    <source>
        <dbReference type="Pfam" id="PF20258"/>
    </source>
</evidence>
<gene>
    <name evidence="15" type="ORF">PSEUBRA_SCAF1g00366</name>
</gene>
<dbReference type="GeneID" id="27418557"/>
<evidence type="ECO:0000256" key="6">
    <source>
        <dbReference type="ARBA" id="ARBA00022694"/>
    </source>
</evidence>
<dbReference type="Gene3D" id="2.40.30.10">
    <property type="entry name" value="Translation factors"/>
    <property type="match status" value="1"/>
</dbReference>
<dbReference type="HOGENOM" id="CLU_035188_1_2_1"/>
<comment type="catalytic activity">
    <reaction evidence="11">
        <text>5-taurinomethyluridine(34) in tRNA + S-sulfanyl-L-cysteinyl-[protein] + AH2 + ATP = 5-taurinomethyl-2-thiouridine(34) in tRNA + L-cysteinyl-[protein] + A + AMP + diphosphate + H(+)</text>
        <dbReference type="Rhea" id="RHEA:47040"/>
        <dbReference type="Rhea" id="RHEA-COMP:10131"/>
        <dbReference type="Rhea" id="RHEA-COMP:11726"/>
        <dbReference type="Rhea" id="RHEA-COMP:11732"/>
        <dbReference type="Rhea" id="RHEA-COMP:11733"/>
        <dbReference type="ChEBI" id="CHEBI:13193"/>
        <dbReference type="ChEBI" id="CHEBI:15378"/>
        <dbReference type="ChEBI" id="CHEBI:17499"/>
        <dbReference type="ChEBI" id="CHEBI:29950"/>
        <dbReference type="ChEBI" id="CHEBI:30616"/>
        <dbReference type="ChEBI" id="CHEBI:33019"/>
        <dbReference type="ChEBI" id="CHEBI:61963"/>
        <dbReference type="ChEBI" id="CHEBI:87171"/>
        <dbReference type="ChEBI" id="CHEBI:87172"/>
        <dbReference type="ChEBI" id="CHEBI:456215"/>
        <dbReference type="EC" id="2.8.1.14"/>
    </reaction>
</comment>
<dbReference type="eggNOG" id="KOG2805">
    <property type="taxonomic scope" value="Eukaryota"/>
</dbReference>
<evidence type="ECO:0000256" key="10">
    <source>
        <dbReference type="ARBA" id="ARBA00023157"/>
    </source>
</evidence>
<dbReference type="RefSeq" id="XP_016294896.1">
    <property type="nucleotide sequence ID" value="XM_016435928.1"/>
</dbReference>
<sequence>MRNWNELDESGNHQPGSGGATGCSWQRDWEDVQAVCRHLGNIPVKMVDLSKEYWTQVFEPALDDWREGTTPNPDVSCNREIKFGALMDRLVPTTSRVGGRKSWLATGHYANIAWSDDARPILMRAKDRTKDQTYYLSSVGEDRLAHAHFPLANLLKSEVRELAKKFALPTAERKESMGICFIGTRGSDGKAISNTQGFSSFLNGYIVSAPGDIVDESGHKAATHQGLHTLTVGQGARIRGATSKYYVARKDIANNKIVVVQGKDHPMLLCTRIHVPDIEWIWREPPPELQDGGSGSVQLLAQVRHRQTETQCIVSKAKGGKSGYVVEFNEPVLAVAPGQVLGLWRGEWCLGSAVIQTVDTLYDDQSR</sequence>
<evidence type="ECO:0000256" key="9">
    <source>
        <dbReference type="ARBA" id="ARBA00022884"/>
    </source>
</evidence>
<dbReference type="AlphaFoldDB" id="V5GVI1"/>
<dbReference type="STRING" id="1365824.V5GVI1"/>
<reference evidence="16" key="1">
    <citation type="journal article" date="2013" name="Genome Announc.">
        <title>Draft genome sequence of Pseudozyma brasiliensis sp. nov. strain GHG001, a high producer of endo-1,4-xylanase isolated from an insect pest of sugarcane.</title>
        <authorList>
            <person name="Oliveira J.V.D.C."/>
            <person name="dos Santos R.A.C."/>
            <person name="Borges T.A."/>
            <person name="Riano-Pachon D.M."/>
            <person name="Goldman G.H."/>
        </authorList>
    </citation>
    <scope>NUCLEOTIDE SEQUENCE [LARGE SCALE GENOMIC DNA]</scope>
    <source>
        <strain evidence="16">GHG001</strain>
    </source>
</reference>
<dbReference type="EC" id="2.8.1.14" evidence="3"/>
<dbReference type="Gene3D" id="3.40.50.620">
    <property type="entry name" value="HUPs"/>
    <property type="match status" value="1"/>
</dbReference>
<dbReference type="GO" id="GO:0002143">
    <property type="term" value="P:tRNA wobble position uridine thiolation"/>
    <property type="evidence" value="ECO:0007669"/>
    <property type="project" value="TreeGrafter"/>
</dbReference>
<comment type="function">
    <text evidence="1">Catalyzes the 2-thiolation of uridine at the wobble position (U34) of mitochondrial tRNA(Lys), tRNA(Glu) and tRNA(Gln). Required for the formation of 5-taurinomethyl-2-thiouridine (tm5s2U) of mitochondrial tRNA(Lys), tRNA(Glu), and tRNA(Gln) at the wobble position. ATP is required to activate the C2 atom of the wobble base.</text>
</comment>
<evidence type="ECO:0000256" key="1">
    <source>
        <dbReference type="ARBA" id="ARBA00003986"/>
    </source>
</evidence>
<keyword evidence="9" id="KW-0694">RNA-binding</keyword>
<evidence type="ECO:0000256" key="3">
    <source>
        <dbReference type="ARBA" id="ARBA00011953"/>
    </source>
</evidence>
<proteinExistence type="inferred from homology"/>
<dbReference type="InterPro" id="IPR023382">
    <property type="entry name" value="MnmA-like_central_sf"/>
</dbReference>
<dbReference type="EMBL" id="KI545851">
    <property type="protein sequence ID" value="EST09907.1"/>
    <property type="molecule type" value="Genomic_DNA"/>
</dbReference>
<dbReference type="InterPro" id="IPR014729">
    <property type="entry name" value="Rossmann-like_a/b/a_fold"/>
</dbReference>
<dbReference type="InterPro" id="IPR046884">
    <property type="entry name" value="MnmA-like_central"/>
</dbReference>
<evidence type="ECO:0000256" key="4">
    <source>
        <dbReference type="ARBA" id="ARBA00022555"/>
    </source>
</evidence>
<dbReference type="PANTHER" id="PTHR11933">
    <property type="entry name" value="TRNA 5-METHYLAMINOMETHYL-2-THIOURIDYLATE -METHYLTRANSFERASE"/>
    <property type="match status" value="1"/>
</dbReference>
<dbReference type="GO" id="GO:0005739">
    <property type="term" value="C:mitochondrion"/>
    <property type="evidence" value="ECO:0007669"/>
    <property type="project" value="TreeGrafter"/>
</dbReference>
<name>V5GVI1_KALBG</name>
<dbReference type="Pfam" id="PF20259">
    <property type="entry name" value="tRNA_Me_trans_M"/>
    <property type="match status" value="1"/>
</dbReference>
<evidence type="ECO:0000256" key="2">
    <source>
        <dbReference type="ARBA" id="ARBA00006191"/>
    </source>
</evidence>